<dbReference type="InterPro" id="IPR005541">
    <property type="entry name" value="KNOX2"/>
</dbReference>
<keyword evidence="4" id="KW-1185">Reference proteome</keyword>
<evidence type="ECO:0000313" key="3">
    <source>
        <dbReference type="EMBL" id="CAA7401364.1"/>
    </source>
</evidence>
<organism evidence="2">
    <name type="scientific">Spirodela intermedia</name>
    <name type="common">Intermediate duckweed</name>
    <dbReference type="NCBI Taxonomy" id="51605"/>
    <lineage>
        <taxon>Eukaryota</taxon>
        <taxon>Viridiplantae</taxon>
        <taxon>Streptophyta</taxon>
        <taxon>Embryophyta</taxon>
        <taxon>Tracheophyta</taxon>
        <taxon>Spermatophyta</taxon>
        <taxon>Magnoliopsida</taxon>
        <taxon>Liliopsida</taxon>
        <taxon>Araceae</taxon>
        <taxon>Lemnoideae</taxon>
        <taxon>Spirodela</taxon>
    </lineage>
</organism>
<dbReference type="EMBL" id="LR746272">
    <property type="protein sequence ID" value="CAA7401364.1"/>
    <property type="molecule type" value="Genomic_DNA"/>
</dbReference>
<evidence type="ECO:0000313" key="4">
    <source>
        <dbReference type="Proteomes" id="UP000663760"/>
    </source>
</evidence>
<feature type="domain" description="KNOX2" evidence="1">
    <location>
        <begin position="49"/>
        <end position="101"/>
    </location>
</feature>
<dbReference type="GO" id="GO:0005634">
    <property type="term" value="C:nucleus"/>
    <property type="evidence" value="ECO:0007669"/>
    <property type="project" value="InterPro"/>
</dbReference>
<sequence length="113" mass="12042">MFSLVKEAHLSCLKVWFVVRFLSRARPLCMVCSGGEEAANIAPGIAQRSVAAAPEDLSELDLFMEAYYMALVELSLAIQKPLQEAAAFAGCICYLLDDVSADAPGSATANPAE</sequence>
<evidence type="ECO:0000259" key="1">
    <source>
        <dbReference type="SMART" id="SM01256"/>
    </source>
</evidence>
<proteinExistence type="predicted"/>
<dbReference type="Proteomes" id="UP000663760">
    <property type="component" value="Chromosome 9"/>
</dbReference>
<dbReference type="GO" id="GO:0003677">
    <property type="term" value="F:DNA binding"/>
    <property type="evidence" value="ECO:0007669"/>
    <property type="project" value="InterPro"/>
</dbReference>
<name>A0A7I8J5T9_SPIIN</name>
<accession>A0A7I8J5T9</accession>
<dbReference type="InterPro" id="IPR053363">
    <property type="entry name" value="Leaf_patterning_domain"/>
</dbReference>
<evidence type="ECO:0000313" key="2">
    <source>
        <dbReference type="EMBL" id="CAA2625383.1"/>
    </source>
</evidence>
<dbReference type="OrthoDB" id="1704693at2759"/>
<dbReference type="AlphaFoldDB" id="A0A7I8J5T9"/>
<protein>
    <recommendedName>
        <fullName evidence="1">KNOX2 domain-containing protein</fullName>
    </recommendedName>
</protein>
<dbReference type="PANTHER" id="PTHR48268">
    <property type="entry name" value="HOMEOBOX PROTEIN KNOTTED-1-LIKE 6 ISOFORM X1"/>
    <property type="match status" value="1"/>
</dbReference>
<dbReference type="EMBL" id="LR743596">
    <property type="protein sequence ID" value="CAA2625383.1"/>
    <property type="molecule type" value="Genomic_DNA"/>
</dbReference>
<dbReference type="PANTHER" id="PTHR48268:SF2">
    <property type="entry name" value="PROTEIN KNATM"/>
    <property type="match status" value="1"/>
</dbReference>
<dbReference type="SMART" id="SM01256">
    <property type="entry name" value="KNOX2"/>
    <property type="match status" value="1"/>
</dbReference>
<reference evidence="2" key="1">
    <citation type="submission" date="2019-12" db="EMBL/GenBank/DDBJ databases">
        <authorList>
            <person name="Scholz U."/>
            <person name="Mascher M."/>
            <person name="Fiebig A."/>
        </authorList>
    </citation>
    <scope>NUCLEOTIDE SEQUENCE</scope>
</reference>
<gene>
    <name evidence="2" type="ORF">SI7747_09011152</name>
    <name evidence="3" type="ORF">SI8410_09012042</name>
</gene>